<comment type="caution">
    <text evidence="1">The sequence shown here is derived from an EMBL/GenBank/DDBJ whole genome shotgun (WGS) entry which is preliminary data.</text>
</comment>
<sequence length="92" mass="9693">MRAESDGIMSGDEGYVIYTSAAGDLTFNFDNPYVGDNSYHPSVPDQFNVSSSGGDGNNCIIPIQSPVSASCGDGNNCIITYTITEKLGHGHK</sequence>
<proteinExistence type="predicted"/>
<accession>A0A8H5UCU9</accession>
<evidence type="ECO:0000313" key="1">
    <source>
        <dbReference type="EMBL" id="KAF5687098.1"/>
    </source>
</evidence>
<name>A0A8H5UCU9_FUSCI</name>
<keyword evidence="2" id="KW-1185">Reference proteome</keyword>
<dbReference type="AlphaFoldDB" id="A0A8H5UCU9"/>
<protein>
    <submittedName>
        <fullName evidence="1">Crystal et79</fullName>
    </submittedName>
</protein>
<organism evidence="1 2">
    <name type="scientific">Fusarium circinatum</name>
    <name type="common">Pitch canker fungus</name>
    <name type="synonym">Gibberella circinata</name>
    <dbReference type="NCBI Taxonomy" id="48490"/>
    <lineage>
        <taxon>Eukaryota</taxon>
        <taxon>Fungi</taxon>
        <taxon>Dikarya</taxon>
        <taxon>Ascomycota</taxon>
        <taxon>Pezizomycotina</taxon>
        <taxon>Sordariomycetes</taxon>
        <taxon>Hypocreomycetidae</taxon>
        <taxon>Hypocreales</taxon>
        <taxon>Nectriaceae</taxon>
        <taxon>Fusarium</taxon>
        <taxon>Fusarium fujikuroi species complex</taxon>
    </lineage>
</organism>
<gene>
    <name evidence="1" type="ORF">FCIRC_2486</name>
</gene>
<dbReference type="Gene3D" id="2.60.270.50">
    <property type="match status" value="1"/>
</dbReference>
<reference evidence="2" key="1">
    <citation type="journal article" date="2020" name="BMC Genomics">
        <title>Correction to: Identification and distribution of gene clusters required for synthesis of sphingolipid metabolism inhibitors in diverse species of the filamentous fungus Fusarium.</title>
        <authorList>
            <person name="Kim H.S."/>
            <person name="Lohmar J.M."/>
            <person name="Busman M."/>
            <person name="Brown D.W."/>
            <person name="Naumann T.A."/>
            <person name="Divon H.H."/>
            <person name="Lysoe E."/>
            <person name="Uhlig S."/>
            <person name="Proctor R.H."/>
        </authorList>
    </citation>
    <scope>NUCLEOTIDE SEQUENCE [LARGE SCALE GENOMIC DNA]</scope>
    <source>
        <strain evidence="2">NRRL 25331</strain>
    </source>
</reference>
<evidence type="ECO:0000313" key="2">
    <source>
        <dbReference type="Proteomes" id="UP000572754"/>
    </source>
</evidence>
<dbReference type="Proteomes" id="UP000572754">
    <property type="component" value="Unassembled WGS sequence"/>
</dbReference>
<dbReference type="EMBL" id="JAAQPE010000081">
    <property type="protein sequence ID" value="KAF5687098.1"/>
    <property type="molecule type" value="Genomic_DNA"/>
</dbReference>
<reference evidence="1 2" key="2">
    <citation type="submission" date="2020-05" db="EMBL/GenBank/DDBJ databases">
        <title>Identification and distribution of gene clusters putatively required for synthesis of sphingolipid metabolism inhibitors in phylogenetically diverse species of the filamentous fungus Fusarium.</title>
        <authorList>
            <person name="Kim H.-S."/>
            <person name="Busman M."/>
            <person name="Brown D.W."/>
            <person name="Divon H."/>
            <person name="Uhlig S."/>
            <person name="Proctor R.H."/>
        </authorList>
    </citation>
    <scope>NUCLEOTIDE SEQUENCE [LARGE SCALE GENOMIC DNA]</scope>
    <source>
        <strain evidence="1 2">NRRL 25331</strain>
    </source>
</reference>